<evidence type="ECO:0000259" key="7">
    <source>
        <dbReference type="Pfam" id="PF00892"/>
    </source>
</evidence>
<feature type="transmembrane region" description="Helical" evidence="6">
    <location>
        <begin position="89"/>
        <end position="110"/>
    </location>
</feature>
<dbReference type="AlphaFoldDB" id="A0A8X8X933"/>
<keyword evidence="3 6" id="KW-0812">Transmembrane</keyword>
<evidence type="ECO:0000256" key="3">
    <source>
        <dbReference type="ARBA" id="ARBA00022692"/>
    </source>
</evidence>
<protein>
    <recommendedName>
        <fullName evidence="7">EamA domain-containing protein</fullName>
    </recommendedName>
</protein>
<evidence type="ECO:0000313" key="8">
    <source>
        <dbReference type="EMBL" id="KAG6408339.1"/>
    </source>
</evidence>
<dbReference type="InterPro" id="IPR037185">
    <property type="entry name" value="EmrE-like"/>
</dbReference>
<feature type="transmembrane region" description="Helical" evidence="6">
    <location>
        <begin position="335"/>
        <end position="355"/>
    </location>
</feature>
<feature type="domain" description="EamA" evidence="7">
    <location>
        <begin position="240"/>
        <end position="378"/>
    </location>
</feature>
<reference evidence="8" key="1">
    <citation type="submission" date="2018-01" db="EMBL/GenBank/DDBJ databases">
        <authorList>
            <person name="Mao J.F."/>
        </authorList>
    </citation>
    <scope>NUCLEOTIDE SEQUENCE</scope>
    <source>
        <strain evidence="8">Huo1</strain>
        <tissue evidence="8">Leaf</tissue>
    </source>
</reference>
<evidence type="ECO:0000256" key="2">
    <source>
        <dbReference type="ARBA" id="ARBA00007635"/>
    </source>
</evidence>
<evidence type="ECO:0000256" key="4">
    <source>
        <dbReference type="ARBA" id="ARBA00022989"/>
    </source>
</evidence>
<dbReference type="InterPro" id="IPR030184">
    <property type="entry name" value="WAT1-related"/>
</dbReference>
<feature type="transmembrane region" description="Helical" evidence="6">
    <location>
        <begin position="190"/>
        <end position="210"/>
    </location>
</feature>
<evidence type="ECO:0000256" key="1">
    <source>
        <dbReference type="ARBA" id="ARBA00004141"/>
    </source>
</evidence>
<feature type="transmembrane region" description="Helical" evidence="6">
    <location>
        <begin position="306"/>
        <end position="323"/>
    </location>
</feature>
<dbReference type="SUPFAM" id="SSF103481">
    <property type="entry name" value="Multidrug resistance efflux transporter EmrE"/>
    <property type="match status" value="2"/>
</dbReference>
<dbReference type="EMBL" id="PNBA02000011">
    <property type="protein sequence ID" value="KAG6408339.1"/>
    <property type="molecule type" value="Genomic_DNA"/>
</dbReference>
<comment type="caution">
    <text evidence="8">The sequence shown here is derived from an EMBL/GenBank/DDBJ whole genome shotgun (WGS) entry which is preliminary data.</text>
</comment>
<dbReference type="GO" id="GO:0016020">
    <property type="term" value="C:membrane"/>
    <property type="evidence" value="ECO:0007669"/>
    <property type="project" value="UniProtKB-SubCell"/>
</dbReference>
<evidence type="ECO:0000256" key="6">
    <source>
        <dbReference type="SAM" id="Phobius"/>
    </source>
</evidence>
<accession>A0A8X8X933</accession>
<keyword evidence="5 6" id="KW-0472">Membrane</keyword>
<keyword evidence="9" id="KW-1185">Reference proteome</keyword>
<feature type="transmembrane region" description="Helical" evidence="6">
    <location>
        <begin position="361"/>
        <end position="380"/>
    </location>
</feature>
<feature type="transmembrane region" description="Helical" evidence="6">
    <location>
        <begin position="158"/>
        <end position="178"/>
    </location>
</feature>
<dbReference type="Pfam" id="PF00892">
    <property type="entry name" value="EamA"/>
    <property type="match status" value="1"/>
</dbReference>
<dbReference type="InterPro" id="IPR000620">
    <property type="entry name" value="EamA_dom"/>
</dbReference>
<keyword evidence="4 6" id="KW-1133">Transmembrane helix</keyword>
<gene>
    <name evidence="8" type="ORF">SASPL_131344</name>
</gene>
<evidence type="ECO:0000313" key="9">
    <source>
        <dbReference type="Proteomes" id="UP000298416"/>
    </source>
</evidence>
<dbReference type="GO" id="GO:0022857">
    <property type="term" value="F:transmembrane transporter activity"/>
    <property type="evidence" value="ECO:0007669"/>
    <property type="project" value="InterPro"/>
</dbReference>
<proteinExistence type="inferred from homology"/>
<organism evidence="8">
    <name type="scientific">Salvia splendens</name>
    <name type="common">Scarlet sage</name>
    <dbReference type="NCBI Taxonomy" id="180675"/>
    <lineage>
        <taxon>Eukaryota</taxon>
        <taxon>Viridiplantae</taxon>
        <taxon>Streptophyta</taxon>
        <taxon>Embryophyta</taxon>
        <taxon>Tracheophyta</taxon>
        <taxon>Spermatophyta</taxon>
        <taxon>Magnoliopsida</taxon>
        <taxon>eudicotyledons</taxon>
        <taxon>Gunneridae</taxon>
        <taxon>Pentapetalae</taxon>
        <taxon>asterids</taxon>
        <taxon>lamiids</taxon>
        <taxon>Lamiales</taxon>
        <taxon>Lamiaceae</taxon>
        <taxon>Nepetoideae</taxon>
        <taxon>Mentheae</taxon>
        <taxon>Salviinae</taxon>
        <taxon>Salvia</taxon>
        <taxon>Salvia subgen. Calosphace</taxon>
        <taxon>core Calosphace</taxon>
    </lineage>
</organism>
<name>A0A8X8X933_SALSN</name>
<feature type="transmembrane region" description="Helical" evidence="6">
    <location>
        <begin position="117"/>
        <end position="138"/>
    </location>
</feature>
<reference evidence="8" key="2">
    <citation type="submission" date="2020-08" db="EMBL/GenBank/DDBJ databases">
        <title>Plant Genome Project.</title>
        <authorList>
            <person name="Zhang R.-G."/>
        </authorList>
    </citation>
    <scope>NUCLEOTIDE SEQUENCE</scope>
    <source>
        <strain evidence="8">Huo1</strain>
        <tissue evidence="8">Leaf</tissue>
    </source>
</reference>
<feature type="transmembrane region" description="Helical" evidence="6">
    <location>
        <begin position="270"/>
        <end position="291"/>
    </location>
</feature>
<comment type="subcellular location">
    <subcellularLocation>
        <location evidence="1">Membrane</location>
        <topology evidence="1">Multi-pass membrane protein</topology>
    </subcellularLocation>
</comment>
<dbReference type="Proteomes" id="UP000298416">
    <property type="component" value="Unassembled WGS sequence"/>
</dbReference>
<sequence length="419" mass="45751">MKMMSNNFISHFKKKCPLVIHKRKAHFLNDKGPLHYIPLTLKPCKISSLLFVCIKGHLCISHAESEKKRLETIERAKMGCESLNKMKPYLAMITLQFGYAGMHIILLLSFKRGFSHWVFVVYRHAVATIFFAPFAYFFEKPVLDQNLYGVGIQYTSATFAAATVNILPAVTFIMAVLFRMEKVNLKKVHSLAKVIGTAVTVGGAMVMTLYKGPTVNILFLSHGGSHHEAASSSADEHWVTGTIMLLASIVGWAAFFILQNNTLKEYPAELSLTALICLMGTVEGGIVAAIMERRAAAWAIGFDSRLLAATYSGLICSGIAYYLQSVVNKARGPVFVTSFSPLSMIITAILGAIILSEQLHVGSVIGAVIIVSGLYCVVWGKAKEDSPLMGKSQELPIVGDMIPSDNGTAKINQKINSLA</sequence>
<comment type="similarity">
    <text evidence="2">Belongs to the drug/metabolite transporter (DMT) superfamily. Plant drug/metabolite exporter (P-DME) (TC 2.A.7.4) family.</text>
</comment>
<feature type="transmembrane region" description="Helical" evidence="6">
    <location>
        <begin position="238"/>
        <end position="258"/>
    </location>
</feature>
<evidence type="ECO:0000256" key="5">
    <source>
        <dbReference type="ARBA" id="ARBA00023136"/>
    </source>
</evidence>
<dbReference type="PANTHER" id="PTHR31218">
    <property type="entry name" value="WAT1-RELATED PROTEIN"/>
    <property type="match status" value="1"/>
</dbReference>